<organism evidence="1 2">
    <name type="scientific">Paraglaciecola agarilytica NO2</name>
    <dbReference type="NCBI Taxonomy" id="1125747"/>
    <lineage>
        <taxon>Bacteria</taxon>
        <taxon>Pseudomonadati</taxon>
        <taxon>Pseudomonadota</taxon>
        <taxon>Gammaproteobacteria</taxon>
        <taxon>Alteromonadales</taxon>
        <taxon>Alteromonadaceae</taxon>
        <taxon>Paraglaciecola</taxon>
    </lineage>
</organism>
<gene>
    <name evidence="1" type="ORF">GAGA_0913</name>
</gene>
<protein>
    <submittedName>
        <fullName evidence="1">Uncharacterized protein</fullName>
    </submittedName>
</protein>
<dbReference type="Proteomes" id="UP000008372">
    <property type="component" value="Unassembled WGS sequence"/>
</dbReference>
<keyword evidence="2" id="KW-1185">Reference proteome</keyword>
<reference evidence="1 2" key="1">
    <citation type="journal article" date="2014" name="Environ. Microbiol.">
        <title>Comparative genomics of the marine bacterial genus Glaciecola reveals the high degree of genomic diversity and genomic characteristic for cold adaptation.</title>
        <authorList>
            <person name="Qin Q.L."/>
            <person name="Xie B.B."/>
            <person name="Yu Y."/>
            <person name="Shu Y.L."/>
            <person name="Rong J.C."/>
            <person name="Zhang Y.J."/>
            <person name="Zhao D.L."/>
            <person name="Chen X.L."/>
            <person name="Zhang X.Y."/>
            <person name="Chen B."/>
            <person name="Zhou B.C."/>
            <person name="Zhang Y.Z."/>
        </authorList>
    </citation>
    <scope>NUCLEOTIDE SEQUENCE [LARGE SCALE GENOMIC DNA]</scope>
    <source>
        <strain evidence="1 2">NO2</strain>
    </source>
</reference>
<dbReference type="RefSeq" id="WP_008302644.1">
    <property type="nucleotide sequence ID" value="NZ_BAEK01000017.1"/>
</dbReference>
<proteinExistence type="predicted"/>
<sequence>MNNGLLNAPAPSKQFWLLFKIASRERLKQMQSGLLYMNSLDYFSSLQDEVYLDLRADNYENVHGILRAGPTENGRTEIWMEIGDKKVKLDERFPLTAKYNITKNIMLFCMGCLAEDRNGNLIGDTKEGVVFDEKLKQFGDHVLTIKNPVEFWKRYTKALTIRKGIFKPQMVHEGCGRIDYTNIYTFSGAKGIYLKDQRYEWQREFRLAIGADDDALNANGALELRIGTIKDISEIFPIEQLLKRPIKVTKTPTQEIAGRLFALRRG</sequence>
<dbReference type="EMBL" id="BAEK01000017">
    <property type="protein sequence ID" value="GAC03776.1"/>
    <property type="molecule type" value="Genomic_DNA"/>
</dbReference>
<evidence type="ECO:0000313" key="1">
    <source>
        <dbReference type="EMBL" id="GAC03776.1"/>
    </source>
</evidence>
<comment type="caution">
    <text evidence="1">The sequence shown here is derived from an EMBL/GenBank/DDBJ whole genome shotgun (WGS) entry which is preliminary data.</text>
</comment>
<evidence type="ECO:0000313" key="2">
    <source>
        <dbReference type="Proteomes" id="UP000008372"/>
    </source>
</evidence>
<name>A0ABQ0I368_9ALTE</name>
<accession>A0ABQ0I368</accession>